<reference evidence="2" key="1">
    <citation type="submission" date="2017-12" db="EMBL/GenBank/DDBJ databases">
        <title>Gene loss provides genomic basis for host adaptation in cereal stripe rust fungi.</title>
        <authorList>
            <person name="Xia C."/>
        </authorList>
    </citation>
    <scope>NUCLEOTIDE SEQUENCE [LARGE SCALE GENOMIC DNA]</scope>
    <source>
        <strain evidence="2">93-210</strain>
    </source>
</reference>
<evidence type="ECO:0000313" key="3">
    <source>
        <dbReference type="Proteomes" id="UP000239156"/>
    </source>
</evidence>
<evidence type="ECO:0000313" key="2">
    <source>
        <dbReference type="EMBL" id="POW06298.1"/>
    </source>
</evidence>
<dbReference type="EMBL" id="PKSL01000088">
    <property type="protein sequence ID" value="POW06298.1"/>
    <property type="molecule type" value="Genomic_DNA"/>
</dbReference>
<organism evidence="2 3">
    <name type="scientific">Puccinia striiformis</name>
    <dbReference type="NCBI Taxonomy" id="27350"/>
    <lineage>
        <taxon>Eukaryota</taxon>
        <taxon>Fungi</taxon>
        <taxon>Dikarya</taxon>
        <taxon>Basidiomycota</taxon>
        <taxon>Pucciniomycotina</taxon>
        <taxon>Pucciniomycetes</taxon>
        <taxon>Pucciniales</taxon>
        <taxon>Pucciniaceae</taxon>
        <taxon>Puccinia</taxon>
    </lineage>
</organism>
<feature type="compositionally biased region" description="Polar residues" evidence="1">
    <location>
        <begin position="17"/>
        <end position="41"/>
    </location>
</feature>
<protein>
    <submittedName>
        <fullName evidence="2">Uncharacterized protein</fullName>
    </submittedName>
</protein>
<keyword evidence="3" id="KW-1185">Reference proteome</keyword>
<feature type="region of interest" description="Disordered" evidence="1">
    <location>
        <begin position="1"/>
        <end position="41"/>
    </location>
</feature>
<feature type="compositionally biased region" description="Polar residues" evidence="1">
    <location>
        <begin position="1"/>
        <end position="10"/>
    </location>
</feature>
<feature type="region of interest" description="Disordered" evidence="1">
    <location>
        <begin position="228"/>
        <end position="250"/>
    </location>
</feature>
<accession>A0A2S4V9W4</accession>
<name>A0A2S4V9W4_9BASI</name>
<dbReference type="VEuPathDB" id="FungiDB:PSTT_09154"/>
<gene>
    <name evidence="2" type="ORF">PSTT_09154</name>
</gene>
<dbReference type="AlphaFoldDB" id="A0A2S4V9W4"/>
<evidence type="ECO:0000256" key="1">
    <source>
        <dbReference type="SAM" id="MobiDB-lite"/>
    </source>
</evidence>
<proteinExistence type="predicted"/>
<comment type="caution">
    <text evidence="2">The sequence shown here is derived from an EMBL/GenBank/DDBJ whole genome shotgun (WGS) entry which is preliminary data.</text>
</comment>
<sequence>MSCNQETQETPLVPIQSVVNYSSSPESPMNQKGFTSSTQGENPIMEIREFLSETSTAQTVSMPRVKPVDPCLICKATNEIGGVKKKLNVEEDMPSPSPTELEDANIDFVTSIASIEKFFPNLCQQTKDVIKGMTFNERVLLSSATVEQNELYQDAYQRLRAYETEMHINSLSTTVSLVGDTRRFMEDIQSKVYHDQHIPKMQSQLLALHTKRHRLEAVINQVEEANGKRPRSYTSIQKPSTPAIPLSKPEEANRNRDYCFNAIQKPFTPTLSLDQVEETNKNACGSCSVIQKPSTPTFPHSPCFPSWPLW</sequence>
<dbReference type="Proteomes" id="UP000239156">
    <property type="component" value="Unassembled WGS sequence"/>
</dbReference>
<dbReference type="VEuPathDB" id="FungiDB:PSHT_06247"/>